<comment type="caution">
    <text evidence="1">The sequence shown here is derived from an EMBL/GenBank/DDBJ whole genome shotgun (WGS) entry which is preliminary data.</text>
</comment>
<name>A0A7D9J7Z3_PARCT</name>
<evidence type="ECO:0000313" key="2">
    <source>
        <dbReference type="Proteomes" id="UP001152795"/>
    </source>
</evidence>
<gene>
    <name evidence="1" type="ORF">PACLA_8A013297</name>
</gene>
<reference evidence="1" key="1">
    <citation type="submission" date="2020-04" db="EMBL/GenBank/DDBJ databases">
        <authorList>
            <person name="Alioto T."/>
            <person name="Alioto T."/>
            <person name="Gomez Garrido J."/>
        </authorList>
    </citation>
    <scope>NUCLEOTIDE SEQUENCE</scope>
    <source>
        <strain evidence="1">A484AB</strain>
    </source>
</reference>
<dbReference type="PANTHER" id="PTHR33480:SF1">
    <property type="entry name" value="TYR RECOMBINASE DOMAIN-CONTAINING PROTEIN"/>
    <property type="match status" value="1"/>
</dbReference>
<keyword evidence="2" id="KW-1185">Reference proteome</keyword>
<proteinExistence type="predicted"/>
<dbReference type="OrthoDB" id="5987048at2759"/>
<sequence length="160" mass="18048">MVETRGKHGRTVAIILTPEITNGINLLNSLRSTVGIHEENPYAFARVNRDSLGHLRGWDCLRYCATKCSPKLQNPDAITSTRLRKYIATITQVLSLEEKELDWLARHLGHDIRTHREYYRLHESTIEIAKISKLLLAVDCGKAGSLKGKSLDEITIDGEL</sequence>
<evidence type="ECO:0000313" key="1">
    <source>
        <dbReference type="EMBL" id="CAB4023743.1"/>
    </source>
</evidence>
<dbReference type="Proteomes" id="UP001152795">
    <property type="component" value="Unassembled WGS sequence"/>
</dbReference>
<dbReference type="AlphaFoldDB" id="A0A7D9J7Z3"/>
<accession>A0A7D9J7Z3</accession>
<protein>
    <submittedName>
        <fullName evidence="1">Uncharacterized protein</fullName>
    </submittedName>
</protein>
<organism evidence="1 2">
    <name type="scientific">Paramuricea clavata</name>
    <name type="common">Red gorgonian</name>
    <name type="synonym">Violescent sea-whip</name>
    <dbReference type="NCBI Taxonomy" id="317549"/>
    <lineage>
        <taxon>Eukaryota</taxon>
        <taxon>Metazoa</taxon>
        <taxon>Cnidaria</taxon>
        <taxon>Anthozoa</taxon>
        <taxon>Octocorallia</taxon>
        <taxon>Malacalcyonacea</taxon>
        <taxon>Plexauridae</taxon>
        <taxon>Paramuricea</taxon>
    </lineage>
</organism>
<dbReference type="PANTHER" id="PTHR33480">
    <property type="entry name" value="SET DOMAIN-CONTAINING PROTEIN-RELATED"/>
    <property type="match status" value="1"/>
</dbReference>
<dbReference type="EMBL" id="CACRXK020012654">
    <property type="protein sequence ID" value="CAB4023743.1"/>
    <property type="molecule type" value="Genomic_DNA"/>
</dbReference>